<name>A0ABW5WRX0_9STAP</name>
<reference evidence="4" key="1">
    <citation type="journal article" date="2019" name="Int. J. Syst. Evol. Microbiol.">
        <title>The Global Catalogue of Microorganisms (GCM) 10K type strain sequencing project: providing services to taxonomists for standard genome sequencing and annotation.</title>
        <authorList>
            <consortium name="The Broad Institute Genomics Platform"/>
            <consortium name="The Broad Institute Genome Sequencing Center for Infectious Disease"/>
            <person name="Wu L."/>
            <person name="Ma J."/>
        </authorList>
    </citation>
    <scope>NUCLEOTIDE SEQUENCE [LARGE SCALE GENOMIC DNA]</scope>
    <source>
        <strain evidence="4">KCTC 33575</strain>
    </source>
</reference>
<dbReference type="Gene3D" id="3.30.460.10">
    <property type="entry name" value="Beta Polymerase, domain 2"/>
    <property type="match status" value="1"/>
</dbReference>
<keyword evidence="2" id="KW-0678">Repressor</keyword>
<comment type="subcellular location">
    <subcellularLocation>
        <location evidence="2">Cytoplasm</location>
    </subcellularLocation>
</comment>
<comment type="caution">
    <text evidence="3">The sequence shown here is derived from an EMBL/GenBank/DDBJ whole genome shotgun (WGS) entry which is preliminary data.</text>
</comment>
<dbReference type="PANTHER" id="PTHR21043">
    <property type="entry name" value="IOJAP SUPERFAMILY ORTHOLOG"/>
    <property type="match status" value="1"/>
</dbReference>
<keyword evidence="4" id="KW-1185">Reference proteome</keyword>
<dbReference type="HAMAP" id="MF_01477">
    <property type="entry name" value="Iojap_RsfS"/>
    <property type="match status" value="1"/>
</dbReference>
<dbReference type="InterPro" id="IPR043519">
    <property type="entry name" value="NT_sf"/>
</dbReference>
<dbReference type="InterPro" id="IPR004394">
    <property type="entry name" value="Iojap/RsfS/C7orf30"/>
</dbReference>
<dbReference type="PANTHER" id="PTHR21043:SF0">
    <property type="entry name" value="MITOCHONDRIAL ASSEMBLY OF RIBOSOMAL LARGE SUBUNIT PROTEIN 1"/>
    <property type="match status" value="1"/>
</dbReference>
<organism evidence="3 4">
    <name type="scientific">Corticicoccus populi</name>
    <dbReference type="NCBI Taxonomy" id="1812821"/>
    <lineage>
        <taxon>Bacteria</taxon>
        <taxon>Bacillati</taxon>
        <taxon>Bacillota</taxon>
        <taxon>Bacilli</taxon>
        <taxon>Bacillales</taxon>
        <taxon>Staphylococcaceae</taxon>
        <taxon>Corticicoccus</taxon>
    </lineage>
</organism>
<dbReference type="EMBL" id="JBHUOQ010000001">
    <property type="protein sequence ID" value="MFD2829546.1"/>
    <property type="molecule type" value="Genomic_DNA"/>
</dbReference>
<comment type="subunit">
    <text evidence="2">Interacts with ribosomal protein uL14 (rplN).</text>
</comment>
<dbReference type="SUPFAM" id="SSF81301">
    <property type="entry name" value="Nucleotidyltransferase"/>
    <property type="match status" value="1"/>
</dbReference>
<dbReference type="Pfam" id="PF02410">
    <property type="entry name" value="RsfS"/>
    <property type="match status" value="1"/>
</dbReference>
<protein>
    <recommendedName>
        <fullName evidence="2">Ribosomal silencing factor RsfS</fullName>
    </recommendedName>
</protein>
<dbReference type="Proteomes" id="UP001597519">
    <property type="component" value="Unassembled WGS sequence"/>
</dbReference>
<keyword evidence="2" id="KW-0963">Cytoplasm</keyword>
<evidence type="ECO:0000313" key="4">
    <source>
        <dbReference type="Proteomes" id="UP001597519"/>
    </source>
</evidence>
<evidence type="ECO:0000256" key="1">
    <source>
        <dbReference type="ARBA" id="ARBA00010574"/>
    </source>
</evidence>
<keyword evidence="2" id="KW-0810">Translation regulation</keyword>
<dbReference type="RefSeq" id="WP_377771636.1">
    <property type="nucleotide sequence ID" value="NZ_JBHUOQ010000001.1"/>
</dbReference>
<evidence type="ECO:0000313" key="3">
    <source>
        <dbReference type="EMBL" id="MFD2829546.1"/>
    </source>
</evidence>
<comment type="similarity">
    <text evidence="1 2">Belongs to the Iojap/RsfS family.</text>
</comment>
<comment type="function">
    <text evidence="2">Functions as a ribosomal silencing factor. Interacts with ribosomal protein uL14 (rplN), blocking formation of intersubunit bridge B8. Prevents association of the 30S and 50S ribosomal subunits and the formation of functional ribosomes, thus repressing translation.</text>
</comment>
<accession>A0ABW5WRX0</accession>
<dbReference type="NCBIfam" id="TIGR00090">
    <property type="entry name" value="rsfS_iojap_ybeB"/>
    <property type="match status" value="1"/>
</dbReference>
<gene>
    <name evidence="2 3" type="primary">rsfS</name>
    <name evidence="3" type="ORF">ACFSX4_03635</name>
</gene>
<proteinExistence type="inferred from homology"/>
<evidence type="ECO:0000256" key="2">
    <source>
        <dbReference type="HAMAP-Rule" id="MF_01477"/>
    </source>
</evidence>
<sequence>MSTEELLNKMIEACDDKRAEDIMKFDVRETSSVCDYYLICHGTSDRQVQAIADEVKEVARDNDIEPLIEGYKDAKWILCDLHSVVIHVFYKPEREYYNLERLFTNGEHVGVE</sequence>